<keyword evidence="2" id="KW-0472">Membrane</keyword>
<name>A0AA40F5B2_9PEZI</name>
<organism evidence="3 4">
    <name type="scientific">Schizothecium vesticola</name>
    <dbReference type="NCBI Taxonomy" id="314040"/>
    <lineage>
        <taxon>Eukaryota</taxon>
        <taxon>Fungi</taxon>
        <taxon>Dikarya</taxon>
        <taxon>Ascomycota</taxon>
        <taxon>Pezizomycotina</taxon>
        <taxon>Sordariomycetes</taxon>
        <taxon>Sordariomycetidae</taxon>
        <taxon>Sordariales</taxon>
        <taxon>Schizotheciaceae</taxon>
        <taxon>Schizothecium</taxon>
    </lineage>
</organism>
<comment type="caution">
    <text evidence="3">The sequence shown here is derived from an EMBL/GenBank/DDBJ whole genome shotgun (WGS) entry which is preliminary data.</text>
</comment>
<feature type="transmembrane region" description="Helical" evidence="2">
    <location>
        <begin position="319"/>
        <end position="339"/>
    </location>
</feature>
<dbReference type="AlphaFoldDB" id="A0AA40F5B2"/>
<accession>A0AA40F5B2</accession>
<proteinExistence type="predicted"/>
<keyword evidence="2" id="KW-0812">Transmembrane</keyword>
<feature type="compositionally biased region" description="Polar residues" evidence="1">
    <location>
        <begin position="1"/>
        <end position="15"/>
    </location>
</feature>
<feature type="transmembrane region" description="Helical" evidence="2">
    <location>
        <begin position="250"/>
        <end position="268"/>
    </location>
</feature>
<protein>
    <submittedName>
        <fullName evidence="3">Uncharacterized protein</fullName>
    </submittedName>
</protein>
<keyword evidence="2" id="KW-1133">Transmembrane helix</keyword>
<evidence type="ECO:0000313" key="4">
    <source>
        <dbReference type="Proteomes" id="UP001172155"/>
    </source>
</evidence>
<dbReference type="EMBL" id="JAUKUD010000002">
    <property type="protein sequence ID" value="KAK0751301.1"/>
    <property type="molecule type" value="Genomic_DNA"/>
</dbReference>
<reference evidence="3" key="1">
    <citation type="submission" date="2023-06" db="EMBL/GenBank/DDBJ databases">
        <title>Genome-scale phylogeny and comparative genomics of the fungal order Sordariales.</title>
        <authorList>
            <consortium name="Lawrence Berkeley National Laboratory"/>
            <person name="Hensen N."/>
            <person name="Bonometti L."/>
            <person name="Westerberg I."/>
            <person name="Brannstrom I.O."/>
            <person name="Guillou S."/>
            <person name="Cros-Aarteil S."/>
            <person name="Calhoun S."/>
            <person name="Haridas S."/>
            <person name="Kuo A."/>
            <person name="Mondo S."/>
            <person name="Pangilinan J."/>
            <person name="Riley R."/>
            <person name="LaButti K."/>
            <person name="Andreopoulos B."/>
            <person name="Lipzen A."/>
            <person name="Chen C."/>
            <person name="Yanf M."/>
            <person name="Daum C."/>
            <person name="Ng V."/>
            <person name="Clum A."/>
            <person name="Steindorff A."/>
            <person name="Ohm R."/>
            <person name="Martin F."/>
            <person name="Silar P."/>
            <person name="Natvig D."/>
            <person name="Lalanne C."/>
            <person name="Gautier V."/>
            <person name="Ament-velasquez S.L."/>
            <person name="Kruys A."/>
            <person name="Hutchinson M.I."/>
            <person name="Powell A.J."/>
            <person name="Barry K."/>
            <person name="Miller A.N."/>
            <person name="Grigoriev I.V."/>
            <person name="Debuchy R."/>
            <person name="Gladieux P."/>
            <person name="Thoren M.H."/>
            <person name="Johannesson H."/>
        </authorList>
    </citation>
    <scope>NUCLEOTIDE SEQUENCE</scope>
    <source>
        <strain evidence="3">SMH3187-1</strain>
    </source>
</reference>
<gene>
    <name evidence="3" type="ORF">B0T18DRAFT_361708</name>
</gene>
<sequence length="369" mass="41207">MATASSLQAHSTTGTVRDRRADARAVEWELPGSGLPKSKVSSQFSSPIKNESLKSLARRLQSLDSIPITIVEKLYEVILTTRLDGEDPKAKSWARQSLRDINSIWQQFRDINMNRHTFGTDYLTDGNIIGYWTKTFSHMSQFLSRLPEDPATKENIGKLGEIIDRMAALEEPLLLVASRGTLNADILASIGERWSRLDCMAESYRDAVPSLRKLKSWENVVQSIELAMADTQKPQPGNKATPGPVSLTKITALLWLTFLITALCNVWTFSEGYRLSPHDSGTTQDSDFWFLLQGCISQVFGMGYMIIPLLKKTQVRRRFWLPPTIVAMICTVLAVPLYVSSPKEWSAFCMLTGTAVQAFLSLQLALAGE</sequence>
<dbReference type="Proteomes" id="UP001172155">
    <property type="component" value="Unassembled WGS sequence"/>
</dbReference>
<keyword evidence="4" id="KW-1185">Reference proteome</keyword>
<feature type="region of interest" description="Disordered" evidence="1">
    <location>
        <begin position="1"/>
        <end position="23"/>
    </location>
</feature>
<evidence type="ECO:0000313" key="3">
    <source>
        <dbReference type="EMBL" id="KAK0751301.1"/>
    </source>
</evidence>
<feature type="transmembrane region" description="Helical" evidence="2">
    <location>
        <begin position="288"/>
        <end position="307"/>
    </location>
</feature>
<evidence type="ECO:0000256" key="2">
    <source>
        <dbReference type="SAM" id="Phobius"/>
    </source>
</evidence>
<evidence type="ECO:0000256" key="1">
    <source>
        <dbReference type="SAM" id="MobiDB-lite"/>
    </source>
</evidence>